<dbReference type="PANTHER" id="PTHR11365:SF23">
    <property type="entry name" value="HYPOTHETICAL 5-OXOPROLINASE (EUROFUNG)-RELATED"/>
    <property type="match status" value="1"/>
</dbReference>
<dbReference type="InterPro" id="IPR008040">
    <property type="entry name" value="Hydant_A_N"/>
</dbReference>
<gene>
    <name evidence="4" type="ORF">DJ69_14590</name>
</gene>
<dbReference type="Pfam" id="PF05378">
    <property type="entry name" value="Hydant_A_N"/>
    <property type="match status" value="1"/>
</dbReference>
<keyword evidence="5" id="KW-1185">Reference proteome</keyword>
<evidence type="ECO:0000259" key="3">
    <source>
        <dbReference type="Pfam" id="PF19278"/>
    </source>
</evidence>
<dbReference type="InterPro" id="IPR002821">
    <property type="entry name" value="Hydantoinase_A"/>
</dbReference>
<accession>A0A2G1WFX2</accession>
<dbReference type="SUPFAM" id="SSF53067">
    <property type="entry name" value="Actin-like ATPase domain"/>
    <property type="match status" value="1"/>
</dbReference>
<dbReference type="Pfam" id="PF19278">
    <property type="entry name" value="Hydant_A_C"/>
    <property type="match status" value="1"/>
</dbReference>
<proteinExistence type="predicted"/>
<dbReference type="InterPro" id="IPR045079">
    <property type="entry name" value="Oxoprolinase-like"/>
</dbReference>
<dbReference type="GO" id="GO:0005829">
    <property type="term" value="C:cytosol"/>
    <property type="evidence" value="ECO:0007669"/>
    <property type="project" value="TreeGrafter"/>
</dbReference>
<evidence type="ECO:0000313" key="4">
    <source>
        <dbReference type="EMBL" id="PHQ37876.1"/>
    </source>
</evidence>
<dbReference type="OrthoDB" id="8261at2157"/>
<feature type="domain" description="Hydantoinase/oxoprolinase N-terminal" evidence="2">
    <location>
        <begin position="9"/>
        <end position="177"/>
    </location>
</feature>
<feature type="domain" description="Hydantoinase A/oxoprolinase" evidence="1">
    <location>
        <begin position="200"/>
        <end position="492"/>
    </location>
</feature>
<dbReference type="RefSeq" id="WP_099256297.1">
    <property type="nucleotide sequence ID" value="NZ_NHOA01000138.1"/>
</dbReference>
<dbReference type="InterPro" id="IPR043129">
    <property type="entry name" value="ATPase_NBD"/>
</dbReference>
<feature type="domain" description="Acetophenone carboxylase-like C-terminal" evidence="3">
    <location>
        <begin position="504"/>
        <end position="679"/>
    </location>
</feature>
<dbReference type="GO" id="GO:0017168">
    <property type="term" value="F:5-oxoprolinase (ATP-hydrolyzing) activity"/>
    <property type="evidence" value="ECO:0007669"/>
    <property type="project" value="TreeGrafter"/>
</dbReference>
<dbReference type="EMBL" id="NHOA01000138">
    <property type="protein sequence ID" value="PHQ37876.1"/>
    <property type="molecule type" value="Genomic_DNA"/>
</dbReference>
<evidence type="ECO:0000259" key="1">
    <source>
        <dbReference type="Pfam" id="PF01968"/>
    </source>
</evidence>
<dbReference type="PANTHER" id="PTHR11365">
    <property type="entry name" value="5-OXOPROLINASE RELATED"/>
    <property type="match status" value="1"/>
</dbReference>
<protein>
    <submittedName>
        <fullName evidence="4">5-oxoprolinase</fullName>
    </submittedName>
</protein>
<comment type="caution">
    <text evidence="4">The sequence shown here is derived from an EMBL/GenBank/DDBJ whole genome shotgun (WGS) entry which is preliminary data.</text>
</comment>
<dbReference type="Proteomes" id="UP000222824">
    <property type="component" value="Unassembled WGS sequence"/>
</dbReference>
<evidence type="ECO:0000259" key="2">
    <source>
        <dbReference type="Pfam" id="PF05378"/>
    </source>
</evidence>
<sequence length="681" mass="73940">MAGNTTRAAVDIGGTFTDFVAVDDGSMSLEKASTTPSNFADGVLDALEKSDLGPSAIGQFVHGTTVVINAITERNGEDTALLTTEGFQDVLDITRSNRPDMFNFQYQKPEPFVPRRHRWEVPERIDQAGDTVSPLDESAVRDAVREIKADGLDTIAVSLLHSYQNPTHEQQVRDLIADVHPDAYVTLSHDLTKEYREYERTNTAVLNSYVRPIADKYLDTLAGRLSKRSFDGNTYAMKSNAGTASFDQARRRPVEMVESGPVGGVYGAARVGEQIGEPDVVSFDMGGTTAKTSLVQDGNVTIDTDYWLESSQREEGYPLKIPVVDIVEIGAGGGSIAWVDQGGSINVGPQSSGADPGPACYGRGGTESTVTDANLLTGRLNPDYFLGGEMTLDVDAAHNALEPLADEFGTSVREAAHGILQIVNSNMANALKQVSIRRGHDPRDFVMIASGGAGPLHAATLGRELGVKKTVIPRAPGQFSAWGMLMTDLRKDFARTNVRNFDRDAAADIDAIFAEMEAEAYDAYASEDVTRDEIELERTVDLRYAGQEHTVSTSVETGDVDTAAIEATIERFHDRHEQTFNFRMDDPVEVVNLRLTAYAPMPKPDVDTLTNDAPLEAAIKRSREVDFGSEGIHDARVFERDALPTTEPIEGPAVIEEPACTTLVHPDQTVDIDAFGNLHIS</sequence>
<evidence type="ECO:0000313" key="5">
    <source>
        <dbReference type="Proteomes" id="UP000222824"/>
    </source>
</evidence>
<dbReference type="AlphaFoldDB" id="A0A2G1WFX2"/>
<reference evidence="4 5" key="1">
    <citation type="journal article" date="2014" name="Front. Microbiol.">
        <title>Population and genomic analysis of the genus Halorubrum.</title>
        <authorList>
            <person name="Fullmer M.S."/>
            <person name="Soucy S.M."/>
            <person name="Swithers K.S."/>
            <person name="Makkay A.M."/>
            <person name="Wheeler R."/>
            <person name="Ventosa A."/>
            <person name="Gogarten J.P."/>
            <person name="Papke R.T."/>
        </authorList>
    </citation>
    <scope>NUCLEOTIDE SEQUENCE [LARGE SCALE GENOMIC DNA]</scope>
    <source>
        <strain evidence="4 5">C49</strain>
    </source>
</reference>
<name>A0A2G1WFX2_9EURY</name>
<organism evidence="4 5">
    <name type="scientific">Halorubrum persicum</name>
    <dbReference type="NCBI Taxonomy" id="1383844"/>
    <lineage>
        <taxon>Archaea</taxon>
        <taxon>Methanobacteriati</taxon>
        <taxon>Methanobacteriota</taxon>
        <taxon>Stenosarchaea group</taxon>
        <taxon>Halobacteria</taxon>
        <taxon>Halobacteriales</taxon>
        <taxon>Haloferacaceae</taxon>
        <taxon>Halorubrum</taxon>
    </lineage>
</organism>
<dbReference type="GO" id="GO:0006749">
    <property type="term" value="P:glutathione metabolic process"/>
    <property type="evidence" value="ECO:0007669"/>
    <property type="project" value="TreeGrafter"/>
</dbReference>
<dbReference type="Pfam" id="PF01968">
    <property type="entry name" value="Hydantoinase_A"/>
    <property type="match status" value="1"/>
</dbReference>
<dbReference type="InterPro" id="IPR049517">
    <property type="entry name" value="ACX-like_C"/>
</dbReference>